<keyword evidence="1" id="KW-1133">Transmembrane helix</keyword>
<dbReference type="Proteomes" id="UP001152799">
    <property type="component" value="Chromosome 4"/>
</dbReference>
<protein>
    <submittedName>
        <fullName evidence="2">Uncharacterized protein</fullName>
    </submittedName>
</protein>
<evidence type="ECO:0000313" key="2">
    <source>
        <dbReference type="EMBL" id="CAG9767326.1"/>
    </source>
</evidence>
<keyword evidence="1" id="KW-0812">Transmembrane</keyword>
<proteinExistence type="predicted"/>
<organism evidence="2 3">
    <name type="scientific">Ceutorhynchus assimilis</name>
    <name type="common">cabbage seed weevil</name>
    <dbReference type="NCBI Taxonomy" id="467358"/>
    <lineage>
        <taxon>Eukaryota</taxon>
        <taxon>Metazoa</taxon>
        <taxon>Ecdysozoa</taxon>
        <taxon>Arthropoda</taxon>
        <taxon>Hexapoda</taxon>
        <taxon>Insecta</taxon>
        <taxon>Pterygota</taxon>
        <taxon>Neoptera</taxon>
        <taxon>Endopterygota</taxon>
        <taxon>Coleoptera</taxon>
        <taxon>Polyphaga</taxon>
        <taxon>Cucujiformia</taxon>
        <taxon>Curculionidae</taxon>
        <taxon>Ceutorhynchinae</taxon>
        <taxon>Ceutorhynchus</taxon>
    </lineage>
</organism>
<keyword evidence="1" id="KW-0472">Membrane</keyword>
<dbReference type="EMBL" id="OU892280">
    <property type="protein sequence ID" value="CAG9767326.1"/>
    <property type="molecule type" value="Genomic_DNA"/>
</dbReference>
<evidence type="ECO:0000256" key="1">
    <source>
        <dbReference type="SAM" id="Phobius"/>
    </source>
</evidence>
<gene>
    <name evidence="2" type="ORF">CEUTPL_LOCUS7891</name>
</gene>
<accession>A0A9N9MPL3</accession>
<name>A0A9N9MPL3_9CUCU</name>
<sequence length="144" mass="16951">MVETNRLEPNVVQHYDDDPEDLETILLEQTFENIEDSFDIIEVDSNSETDPNDKIKDILDSMHLTINDILMKTIKAFNQTPENNNNLNETYLLKMEIIDISKRMEFLNKKMKLMFNFVSLLFCINIFCFLKSTFCPDIVAQFLQ</sequence>
<feature type="transmembrane region" description="Helical" evidence="1">
    <location>
        <begin position="113"/>
        <end position="134"/>
    </location>
</feature>
<reference evidence="2" key="1">
    <citation type="submission" date="2022-01" db="EMBL/GenBank/DDBJ databases">
        <authorList>
            <person name="King R."/>
        </authorList>
    </citation>
    <scope>NUCLEOTIDE SEQUENCE</scope>
</reference>
<keyword evidence="3" id="KW-1185">Reference proteome</keyword>
<evidence type="ECO:0000313" key="3">
    <source>
        <dbReference type="Proteomes" id="UP001152799"/>
    </source>
</evidence>
<dbReference type="AlphaFoldDB" id="A0A9N9MPL3"/>